<reference evidence="3 4" key="1">
    <citation type="submission" date="2019-06" db="EMBL/GenBank/DDBJ databases">
        <title>Pac Bio to generate improved reference genome sequences for organisms with transposon mutant libraries (support for FEBA project).</title>
        <authorList>
            <person name="Blow M."/>
        </authorList>
    </citation>
    <scope>NUCLEOTIDE SEQUENCE [LARGE SCALE GENOMIC DNA]</scope>
    <source>
        <strain evidence="3 4">USDA 1844</strain>
    </source>
</reference>
<evidence type="ECO:0000256" key="1">
    <source>
        <dbReference type="SAM" id="MobiDB-lite"/>
    </source>
</evidence>
<dbReference type="RefSeq" id="WP_022718514.1">
    <property type="nucleotide sequence ID" value="NZ_ATTQ01000025.1"/>
</dbReference>
<feature type="domain" description="GAF" evidence="2">
    <location>
        <begin position="160"/>
        <end position="251"/>
    </location>
</feature>
<feature type="region of interest" description="Disordered" evidence="1">
    <location>
        <begin position="794"/>
        <end position="813"/>
    </location>
</feature>
<dbReference type="AlphaFoldDB" id="A0A559TJR0"/>
<evidence type="ECO:0000313" key="4">
    <source>
        <dbReference type="Proteomes" id="UP000319824"/>
    </source>
</evidence>
<sequence>MDPTTEEKRSGIARLVSLFSNTQLGEEPNQWISLARSLAVQLRSPSLDWRDLARALEKVRSNAPSSSASAMLDRAALFAMRLAEFDTTPKASAEMLDACAPGVSPEDMLRSVVAILERQIPFDLVSYAEYYHSAEAAEGTTLVRGRFAMDGGTEFRWPARWVEIPGDIARWAEGDVRWVADSEEFYKEYPQAEELRDNIVTREYERRGAASYLVAPLLDGGRVKAVLTLARRRNSPPGPFGRADQQKLEALLMERIVRRINEAFDMRAQVVAKDIIALFTPQAEPPVLAQKLVEKLCGGFEWEYIGLFRVNRAHEMFEVAAEHDANGKLKLPPTYEQPLSEGMLGKTLKAGHALYVPDVNRKSGTHNYIRVSPSHASALTFPIRIGPDPDAEIEWILDLESSQLNAFPFPEQELLRRTVVEVERAVALWFEARLATTLLNIVEQGVVVLGGRTRIERANAAALRMLGLPKDFDFSRNAALPVKASKKNRARLRDFATYAADKTTREFVAGEQESGAGIHLRLRGADQVMRTALAVASYRDQAFHRRILLLADVEQAQWVGALKYMEAAVRAVAAQAHGRLALAGALLRSARGTLSPNTKAFELLERAEGNLACADLPYERIASVFDIMSAPKVRHGFLDLAGELRRFRGALPPDEADSVQLDYEDDRTVIVVGDPERLAFAFRSLVGHLLAVRATDSPLKVSISVSQGRAFVNLAVSARDSASVAAGLAEVTPDEQSRPQDQIARVESLAFAVATHAVDAIRKVIRAHRGKLTVERQNDEVIVCVGGLPVLPEGTSTKVTGRSAPPAAKEIPQ</sequence>
<dbReference type="InterPro" id="IPR029016">
    <property type="entry name" value="GAF-like_dom_sf"/>
</dbReference>
<accession>A0A559TJR0</accession>
<evidence type="ECO:0000259" key="2">
    <source>
        <dbReference type="Pfam" id="PF01590"/>
    </source>
</evidence>
<evidence type="ECO:0000313" key="3">
    <source>
        <dbReference type="EMBL" id="TVZ74850.1"/>
    </source>
</evidence>
<dbReference type="EMBL" id="VISO01000001">
    <property type="protein sequence ID" value="TVZ74850.1"/>
    <property type="molecule type" value="Genomic_DNA"/>
</dbReference>
<proteinExistence type="predicted"/>
<dbReference type="InterPro" id="IPR003018">
    <property type="entry name" value="GAF"/>
</dbReference>
<dbReference type="SUPFAM" id="SSF55781">
    <property type="entry name" value="GAF domain-like"/>
    <property type="match status" value="2"/>
</dbReference>
<comment type="caution">
    <text evidence="3">The sequence shown here is derived from an EMBL/GenBank/DDBJ whole genome shotgun (WGS) entry which is preliminary data.</text>
</comment>
<dbReference type="Pfam" id="PF01590">
    <property type="entry name" value="GAF"/>
    <property type="match status" value="1"/>
</dbReference>
<gene>
    <name evidence="3" type="ORF">BCL32_0173</name>
</gene>
<dbReference type="Proteomes" id="UP000319824">
    <property type="component" value="Unassembled WGS sequence"/>
</dbReference>
<dbReference type="Gene3D" id="3.30.450.40">
    <property type="match status" value="2"/>
</dbReference>
<name>A0A559TJR0_9HYPH</name>
<protein>
    <recommendedName>
        <fullName evidence="2">GAF domain-containing protein</fullName>
    </recommendedName>
</protein>
<organism evidence="3 4">
    <name type="scientific">Rhizobium mongolense USDA 1844</name>
    <dbReference type="NCBI Taxonomy" id="1079460"/>
    <lineage>
        <taxon>Bacteria</taxon>
        <taxon>Pseudomonadati</taxon>
        <taxon>Pseudomonadota</taxon>
        <taxon>Alphaproteobacteria</taxon>
        <taxon>Hyphomicrobiales</taxon>
        <taxon>Rhizobiaceae</taxon>
        <taxon>Rhizobium/Agrobacterium group</taxon>
        <taxon>Rhizobium</taxon>
    </lineage>
</organism>